<protein>
    <submittedName>
        <fullName evidence="1">Uncharacterized protein</fullName>
    </submittedName>
</protein>
<accession>A0A1H4K174</accession>
<sequence length="31" mass="3208">MIDDVSQTRDAISKACDENGTGIVILATRGG</sequence>
<name>A0A1H4K174_9MICO</name>
<evidence type="ECO:0000313" key="1">
    <source>
        <dbReference type="EMBL" id="SEB52177.1"/>
    </source>
</evidence>
<keyword evidence="2" id="KW-1185">Reference proteome</keyword>
<dbReference type="EMBL" id="FNRY01000001">
    <property type="protein sequence ID" value="SEB52177.1"/>
    <property type="molecule type" value="Genomic_DNA"/>
</dbReference>
<reference evidence="1 2" key="1">
    <citation type="submission" date="2016-10" db="EMBL/GenBank/DDBJ databases">
        <authorList>
            <person name="de Groot N.N."/>
        </authorList>
    </citation>
    <scope>NUCLEOTIDE SEQUENCE [LARGE SCALE GENOMIC DNA]</scope>
    <source>
        <strain evidence="1 2">DSM 21799</strain>
    </source>
</reference>
<organism evidence="1 2">
    <name type="scientific">Paramicrobacterium humi</name>
    <dbReference type="NCBI Taxonomy" id="640635"/>
    <lineage>
        <taxon>Bacteria</taxon>
        <taxon>Bacillati</taxon>
        <taxon>Actinomycetota</taxon>
        <taxon>Actinomycetes</taxon>
        <taxon>Micrococcales</taxon>
        <taxon>Microbacteriaceae</taxon>
        <taxon>Paramicrobacterium</taxon>
    </lineage>
</organism>
<evidence type="ECO:0000313" key="2">
    <source>
        <dbReference type="Proteomes" id="UP000199183"/>
    </source>
</evidence>
<dbReference type="Proteomes" id="UP000199183">
    <property type="component" value="Unassembled WGS sequence"/>
</dbReference>
<dbReference type="AlphaFoldDB" id="A0A1H4K174"/>
<gene>
    <name evidence="1" type="ORF">SAMN04489806_0962</name>
</gene>
<proteinExistence type="predicted"/>